<dbReference type="PANTHER" id="PTHR43005">
    <property type="entry name" value="BLR7065 PROTEIN"/>
    <property type="match status" value="1"/>
</dbReference>
<keyword evidence="2 7" id="KW-0813">Transport</keyword>
<dbReference type="Proteomes" id="UP000248021">
    <property type="component" value="Unassembled WGS sequence"/>
</dbReference>
<comment type="caution">
    <text evidence="9">The sequence shown here is derived from an EMBL/GenBank/DDBJ whole genome shotgun (WGS) entry which is preliminary data.</text>
</comment>
<feature type="transmembrane region" description="Helical" evidence="7">
    <location>
        <begin position="273"/>
        <end position="293"/>
    </location>
</feature>
<comment type="similarity">
    <text evidence="7">Belongs to the binding-protein-dependent transport system permease family.</text>
</comment>
<evidence type="ECO:0000256" key="6">
    <source>
        <dbReference type="ARBA" id="ARBA00023136"/>
    </source>
</evidence>
<feature type="transmembrane region" description="Helical" evidence="7">
    <location>
        <begin position="21"/>
        <end position="45"/>
    </location>
</feature>
<evidence type="ECO:0000256" key="5">
    <source>
        <dbReference type="ARBA" id="ARBA00022989"/>
    </source>
</evidence>
<dbReference type="AlphaFoldDB" id="A0A2V3TVM3"/>
<protein>
    <submittedName>
        <fullName evidence="9">Multiple sugar transport system permease protein</fullName>
    </submittedName>
</protein>
<evidence type="ECO:0000313" key="10">
    <source>
        <dbReference type="Proteomes" id="UP000248021"/>
    </source>
</evidence>
<dbReference type="GO" id="GO:0055085">
    <property type="term" value="P:transmembrane transport"/>
    <property type="evidence" value="ECO:0007669"/>
    <property type="project" value="InterPro"/>
</dbReference>
<feature type="transmembrane region" description="Helical" evidence="7">
    <location>
        <begin position="114"/>
        <end position="135"/>
    </location>
</feature>
<evidence type="ECO:0000256" key="4">
    <source>
        <dbReference type="ARBA" id="ARBA00022692"/>
    </source>
</evidence>
<keyword evidence="10" id="KW-1185">Reference proteome</keyword>
<keyword evidence="6 7" id="KW-0472">Membrane</keyword>
<evidence type="ECO:0000256" key="1">
    <source>
        <dbReference type="ARBA" id="ARBA00004651"/>
    </source>
</evidence>
<feature type="transmembrane region" description="Helical" evidence="7">
    <location>
        <begin position="77"/>
        <end position="102"/>
    </location>
</feature>
<keyword evidence="5 7" id="KW-1133">Transmembrane helix</keyword>
<name>A0A2V3TVM3_9HYPH</name>
<dbReference type="EMBL" id="QJJK01000016">
    <property type="protein sequence ID" value="PXW52530.1"/>
    <property type="molecule type" value="Genomic_DNA"/>
</dbReference>
<evidence type="ECO:0000256" key="7">
    <source>
        <dbReference type="RuleBase" id="RU363032"/>
    </source>
</evidence>
<dbReference type="Gene3D" id="1.10.3720.10">
    <property type="entry name" value="MetI-like"/>
    <property type="match status" value="1"/>
</dbReference>
<evidence type="ECO:0000256" key="3">
    <source>
        <dbReference type="ARBA" id="ARBA00022475"/>
    </source>
</evidence>
<gene>
    <name evidence="9" type="ORF">C7450_116104</name>
</gene>
<dbReference type="SUPFAM" id="SSF161098">
    <property type="entry name" value="MetI-like"/>
    <property type="match status" value="1"/>
</dbReference>
<evidence type="ECO:0000259" key="8">
    <source>
        <dbReference type="PROSITE" id="PS50928"/>
    </source>
</evidence>
<dbReference type="CDD" id="cd06261">
    <property type="entry name" value="TM_PBP2"/>
    <property type="match status" value="1"/>
</dbReference>
<evidence type="ECO:0000313" key="9">
    <source>
        <dbReference type="EMBL" id="PXW52530.1"/>
    </source>
</evidence>
<proteinExistence type="inferred from homology"/>
<dbReference type="PANTHER" id="PTHR43005:SF1">
    <property type="entry name" value="SPERMIDINE_PUTRESCINE TRANSPORT SYSTEM PERMEASE PROTEIN"/>
    <property type="match status" value="1"/>
</dbReference>
<evidence type="ECO:0000256" key="2">
    <source>
        <dbReference type="ARBA" id="ARBA00022448"/>
    </source>
</evidence>
<feature type="transmembrane region" description="Helical" evidence="7">
    <location>
        <begin position="176"/>
        <end position="198"/>
    </location>
</feature>
<organism evidence="9 10">
    <name type="scientific">Chelatococcus asaccharovorans</name>
    <dbReference type="NCBI Taxonomy" id="28210"/>
    <lineage>
        <taxon>Bacteria</taxon>
        <taxon>Pseudomonadati</taxon>
        <taxon>Pseudomonadota</taxon>
        <taxon>Alphaproteobacteria</taxon>
        <taxon>Hyphomicrobiales</taxon>
        <taxon>Chelatococcaceae</taxon>
        <taxon>Chelatococcus</taxon>
    </lineage>
</organism>
<comment type="subcellular location">
    <subcellularLocation>
        <location evidence="1 7">Cell membrane</location>
        <topology evidence="1 7">Multi-pass membrane protein</topology>
    </subcellularLocation>
</comment>
<dbReference type="InterPro" id="IPR000515">
    <property type="entry name" value="MetI-like"/>
</dbReference>
<reference evidence="9 10" key="1">
    <citation type="submission" date="2018-05" db="EMBL/GenBank/DDBJ databases">
        <title>Genomic Encyclopedia of Type Strains, Phase IV (KMG-IV): sequencing the most valuable type-strain genomes for metagenomic binning, comparative biology and taxonomic classification.</title>
        <authorList>
            <person name="Goeker M."/>
        </authorList>
    </citation>
    <scope>NUCLEOTIDE SEQUENCE [LARGE SCALE GENOMIC DNA]</scope>
    <source>
        <strain evidence="9 10">DSM 6462</strain>
    </source>
</reference>
<keyword evidence="3" id="KW-1003">Cell membrane</keyword>
<feature type="domain" description="ABC transmembrane type-1" evidence="8">
    <location>
        <begin position="77"/>
        <end position="289"/>
    </location>
</feature>
<dbReference type="Pfam" id="PF00528">
    <property type="entry name" value="BPD_transp_1"/>
    <property type="match status" value="1"/>
</dbReference>
<accession>A0A2V3TVM3</accession>
<sequence>MRIFPSLRGKGADDGGEAFAMRLVAPALLIEFLFVFLPLTLGVYYSVHTVRYFQVGAFIGLDNYVGVLTSPAVRNSFVVTAIFALGSLILTFTVGLALALHLERDGRMQVFMRAVVLVPYIISMLVGSLLLRWVLSQDSGVPQAVLGPFGSSGFSIFANSTSAMGALTYNAMWRDAAFAMILLLAGLKSIPLELYAAARVDGASAWYRFRRLTLPLLKTPILITIVRLLMHFINSLTFQLILTGGGPANTTETIALRTFRLGFEDYALGRANALSFVMFIFNVILISVLIHLFKPGEKLR</sequence>
<dbReference type="GO" id="GO:0005886">
    <property type="term" value="C:plasma membrane"/>
    <property type="evidence" value="ECO:0007669"/>
    <property type="project" value="UniProtKB-SubCell"/>
</dbReference>
<dbReference type="InterPro" id="IPR035906">
    <property type="entry name" value="MetI-like_sf"/>
</dbReference>
<dbReference type="PROSITE" id="PS50928">
    <property type="entry name" value="ABC_TM1"/>
    <property type="match status" value="1"/>
</dbReference>
<feature type="transmembrane region" description="Helical" evidence="7">
    <location>
        <begin position="219"/>
        <end position="242"/>
    </location>
</feature>
<keyword evidence="9" id="KW-0762">Sugar transport</keyword>
<keyword evidence="4 7" id="KW-0812">Transmembrane</keyword>